<name>A0AAD5QTB1_PARTN</name>
<dbReference type="AlphaFoldDB" id="A0AAD5QTB1"/>
<evidence type="ECO:0000313" key="1">
    <source>
        <dbReference type="EMBL" id="KAJ1360895.1"/>
    </source>
</evidence>
<keyword evidence="2" id="KW-1185">Reference proteome</keyword>
<dbReference type="EMBL" id="JAHQIW010004020">
    <property type="protein sequence ID" value="KAJ1360895.1"/>
    <property type="molecule type" value="Genomic_DNA"/>
</dbReference>
<reference evidence="1" key="1">
    <citation type="submission" date="2021-06" db="EMBL/GenBank/DDBJ databases">
        <title>Parelaphostrongylus tenuis whole genome reference sequence.</title>
        <authorList>
            <person name="Garwood T.J."/>
            <person name="Larsen P.A."/>
            <person name="Fountain-Jones N.M."/>
            <person name="Garbe J.R."/>
            <person name="Macchietto M.G."/>
            <person name="Kania S.A."/>
            <person name="Gerhold R.W."/>
            <person name="Richards J.E."/>
            <person name="Wolf T.M."/>
        </authorList>
    </citation>
    <scope>NUCLEOTIDE SEQUENCE</scope>
    <source>
        <strain evidence="1">MNPRO001-30</strain>
        <tissue evidence="1">Meninges</tissue>
    </source>
</reference>
<comment type="caution">
    <text evidence="1">The sequence shown here is derived from an EMBL/GenBank/DDBJ whole genome shotgun (WGS) entry which is preliminary data.</text>
</comment>
<organism evidence="1 2">
    <name type="scientific">Parelaphostrongylus tenuis</name>
    <name type="common">Meningeal worm</name>
    <dbReference type="NCBI Taxonomy" id="148309"/>
    <lineage>
        <taxon>Eukaryota</taxon>
        <taxon>Metazoa</taxon>
        <taxon>Ecdysozoa</taxon>
        <taxon>Nematoda</taxon>
        <taxon>Chromadorea</taxon>
        <taxon>Rhabditida</taxon>
        <taxon>Rhabditina</taxon>
        <taxon>Rhabditomorpha</taxon>
        <taxon>Strongyloidea</taxon>
        <taxon>Metastrongylidae</taxon>
        <taxon>Parelaphostrongylus</taxon>
    </lineage>
</organism>
<evidence type="ECO:0000313" key="2">
    <source>
        <dbReference type="Proteomes" id="UP001196413"/>
    </source>
</evidence>
<sequence>MDIKLQQLITAIITRHVHMLSMYEKSKGMPCGVVNNVMSTEQIVNTVVYHSRNRPDIKPESTFRSCPPLSDLLSPYDCVRSEQRHMEVRLFPDEGHFRYPPRTVLSPMFREVRLDILKA</sequence>
<gene>
    <name evidence="1" type="ORF">KIN20_020000</name>
</gene>
<dbReference type="Proteomes" id="UP001196413">
    <property type="component" value="Unassembled WGS sequence"/>
</dbReference>
<protein>
    <submittedName>
        <fullName evidence="1">Uncharacterized protein</fullName>
    </submittedName>
</protein>
<proteinExistence type="predicted"/>
<accession>A0AAD5QTB1</accession>